<feature type="transmembrane region" description="Helical" evidence="7">
    <location>
        <begin position="122"/>
        <end position="142"/>
    </location>
</feature>
<keyword evidence="9" id="KW-1185">Reference proteome</keyword>
<feature type="transmembrane region" description="Helical" evidence="7">
    <location>
        <begin position="768"/>
        <end position="784"/>
    </location>
</feature>
<feature type="transmembrane region" description="Helical" evidence="7">
    <location>
        <begin position="586"/>
        <end position="610"/>
    </location>
</feature>
<feature type="transmembrane region" description="Helical" evidence="7">
    <location>
        <begin position="53"/>
        <end position="76"/>
    </location>
</feature>
<comment type="caution">
    <text evidence="8">The sequence shown here is derived from an EMBL/GenBank/DDBJ whole genome shotgun (WGS) entry which is preliminary data.</text>
</comment>
<evidence type="ECO:0000313" key="8">
    <source>
        <dbReference type="EMBL" id="GAA4397367.1"/>
    </source>
</evidence>
<feature type="transmembrane region" description="Helical" evidence="7">
    <location>
        <begin position="367"/>
        <end position="386"/>
    </location>
</feature>
<dbReference type="CDD" id="cd13128">
    <property type="entry name" value="MATE_Wzx_like"/>
    <property type="match status" value="1"/>
</dbReference>
<feature type="transmembrane region" description="Helical" evidence="7">
    <location>
        <begin position="562"/>
        <end position="580"/>
    </location>
</feature>
<dbReference type="Pfam" id="PF13440">
    <property type="entry name" value="Polysacc_synt_3"/>
    <property type="match status" value="1"/>
</dbReference>
<feature type="compositionally biased region" description="Pro residues" evidence="6">
    <location>
        <begin position="507"/>
        <end position="518"/>
    </location>
</feature>
<feature type="transmembrane region" description="Helical" evidence="7">
    <location>
        <begin position="743"/>
        <end position="761"/>
    </location>
</feature>
<evidence type="ECO:0000256" key="1">
    <source>
        <dbReference type="ARBA" id="ARBA00004651"/>
    </source>
</evidence>
<evidence type="ECO:0000313" key="9">
    <source>
        <dbReference type="Proteomes" id="UP001500635"/>
    </source>
</evidence>
<feature type="transmembrane region" description="Helical" evidence="7">
    <location>
        <begin position="335"/>
        <end position="355"/>
    </location>
</feature>
<dbReference type="Proteomes" id="UP001500635">
    <property type="component" value="Unassembled WGS sequence"/>
</dbReference>
<feature type="transmembrane region" description="Helical" evidence="7">
    <location>
        <begin position="392"/>
        <end position="412"/>
    </location>
</feature>
<feature type="transmembrane region" description="Helical" evidence="7">
    <location>
        <begin position="790"/>
        <end position="806"/>
    </location>
</feature>
<dbReference type="EMBL" id="BAABFR010000055">
    <property type="protein sequence ID" value="GAA4397367.1"/>
    <property type="molecule type" value="Genomic_DNA"/>
</dbReference>
<keyword evidence="4 7" id="KW-1133">Transmembrane helix</keyword>
<feature type="transmembrane region" description="Helical" evidence="7">
    <location>
        <begin position="813"/>
        <end position="836"/>
    </location>
</feature>
<feature type="transmembrane region" description="Helical" evidence="7">
    <location>
        <begin position="303"/>
        <end position="323"/>
    </location>
</feature>
<feature type="transmembrane region" description="Helical" evidence="7">
    <location>
        <begin position="617"/>
        <end position="634"/>
    </location>
</feature>
<feature type="transmembrane region" description="Helical" evidence="7">
    <location>
        <begin position="260"/>
        <end position="282"/>
    </location>
</feature>
<feature type="transmembrane region" description="Helical" evidence="7">
    <location>
        <begin position="891"/>
        <end position="912"/>
    </location>
</feature>
<dbReference type="InterPro" id="IPR050833">
    <property type="entry name" value="Poly_Biosynth_Transport"/>
</dbReference>
<organism evidence="8 9">
    <name type="scientific">Tsukamurella soli</name>
    <dbReference type="NCBI Taxonomy" id="644556"/>
    <lineage>
        <taxon>Bacteria</taxon>
        <taxon>Bacillati</taxon>
        <taxon>Actinomycetota</taxon>
        <taxon>Actinomycetes</taxon>
        <taxon>Mycobacteriales</taxon>
        <taxon>Tsukamurellaceae</taxon>
        <taxon>Tsukamurella</taxon>
    </lineage>
</organism>
<accession>A0ABP8JWW0</accession>
<feature type="region of interest" description="Disordered" evidence="6">
    <location>
        <begin position="484"/>
        <end position="519"/>
    </location>
</feature>
<evidence type="ECO:0000256" key="2">
    <source>
        <dbReference type="ARBA" id="ARBA00022475"/>
    </source>
</evidence>
<reference evidence="9" key="1">
    <citation type="journal article" date="2019" name="Int. J. Syst. Evol. Microbiol.">
        <title>The Global Catalogue of Microorganisms (GCM) 10K type strain sequencing project: providing services to taxonomists for standard genome sequencing and annotation.</title>
        <authorList>
            <consortium name="The Broad Institute Genomics Platform"/>
            <consortium name="The Broad Institute Genome Sequencing Center for Infectious Disease"/>
            <person name="Wu L."/>
            <person name="Ma J."/>
        </authorList>
    </citation>
    <scope>NUCLEOTIDE SEQUENCE [LARGE SCALE GENOMIC DNA]</scope>
    <source>
        <strain evidence="9">JCM 17688</strain>
    </source>
</reference>
<gene>
    <name evidence="8" type="ORF">GCM10023147_32630</name>
</gene>
<dbReference type="PANTHER" id="PTHR30250">
    <property type="entry name" value="PST FAMILY PREDICTED COLANIC ACID TRANSPORTER"/>
    <property type="match status" value="1"/>
</dbReference>
<dbReference type="PANTHER" id="PTHR30250:SF11">
    <property type="entry name" value="O-ANTIGEN TRANSPORTER-RELATED"/>
    <property type="match status" value="1"/>
</dbReference>
<keyword evidence="5 7" id="KW-0472">Membrane</keyword>
<feature type="transmembrane region" description="Helical" evidence="7">
    <location>
        <begin position="679"/>
        <end position="699"/>
    </location>
</feature>
<evidence type="ECO:0000256" key="6">
    <source>
        <dbReference type="SAM" id="MobiDB-lite"/>
    </source>
</evidence>
<protein>
    <recommendedName>
        <fullName evidence="10">Membrane protein involved in the export of O-antigen and teichoic acid</fullName>
    </recommendedName>
</protein>
<feature type="transmembrane region" description="Helical" evidence="7">
    <location>
        <begin position="951"/>
        <end position="971"/>
    </location>
</feature>
<evidence type="ECO:0000256" key="3">
    <source>
        <dbReference type="ARBA" id="ARBA00022692"/>
    </source>
</evidence>
<evidence type="ECO:0000256" key="4">
    <source>
        <dbReference type="ARBA" id="ARBA00022989"/>
    </source>
</evidence>
<feature type="transmembrane region" description="Helical" evidence="7">
    <location>
        <begin position="20"/>
        <end position="41"/>
    </location>
</feature>
<evidence type="ECO:0000256" key="7">
    <source>
        <dbReference type="SAM" id="Phobius"/>
    </source>
</evidence>
<feature type="transmembrane region" description="Helical" evidence="7">
    <location>
        <begin position="97"/>
        <end position="116"/>
    </location>
</feature>
<sequence length="996" mass="104618">MPYGQPSHDRPANGRIAKAFSLQIVARVLGLVASIGTVTLTTRHLGPEAYGHLTTAVIFVNLWTSLTELGIGAVIVRRVTSGTGELDRLVRVNSGMAILYCVPLGVVSGVTGWLIYHDSKQVVGMILIVSGSLVLTTLATCFDPVFLTHVRFGAVAAADLTGRVGSLAATLVLVNMHAPIVWFAVVQLVPPAVTLVIEAVAAHRIIDARPVFAPGEAWELLRESLPQTGVLIIGVLYWRADGLILSLRSTASEVGAYGLAYNLAFNATVISTLYLSSSLSTMTALYSGDRHAFARFVTRSMEALGFIGAPIAVVGLVLSPQLITLFGSAEFREAGGLTLGLLLVAVALTFLTAVLSQALFAAHDQVFLLRLNIANMTLNIVLNWFLAPHFGARGAGAALVASEVVGLAVATVRLARRSPYRTPWLFALRLAIPTAAAGGVAYVLDGLPVLVTGCAAAVVYIAVDLVVGPMRLATIKAMVVSRRSAPEPDDGTGLGTVDVDVDAHAPADPPTPAPPTPGPLSGRAEYRALAAAAAALLWQWARDPITPVAAVVARFERFGPTGALFIAVSSFFLLSMRQSFTVPGTFGFSLAQTLLLGGAILWVMTAIAGYGRRPSDLAVLFAVMGYVAGSLLAYGHALGAGLGEISIQASDHYTLNDVCVLGIVLFFVVVLRSERGLRLALAGLVLGGTVSAMFGIIQYGTGMDLAPLFHLPGMKASDFQLVTDLTRQGLDRPQGSAGHPLELSAVLTLLVPLAFALVFNARARRARTWPWVICLGIIVFGALVTVSRSFVVGVVAAVVVMCWRWPIQRLATLIVSGVIVVGGGLLAGIKVMTALVQTFLGSSTDPSIASRGTGIAYVKAHYQQHLWFGEGVGVYPSLKLPVLDDQYLSRLMEAGVVGLVSYVIAVAIALYLALRASASRDAPLAELAGGISGSVAALAVIGLILDIGGFIQMWTLTWILVAVSGVVYRLYREQARAAAGPPLVTVDGPRPRPAVV</sequence>
<evidence type="ECO:0008006" key="10">
    <source>
        <dbReference type="Google" id="ProtNLM"/>
    </source>
</evidence>
<name>A0ABP8JWW0_9ACTN</name>
<feature type="transmembrane region" description="Helical" evidence="7">
    <location>
        <begin position="450"/>
        <end position="473"/>
    </location>
</feature>
<keyword evidence="2" id="KW-1003">Cell membrane</keyword>
<proteinExistence type="predicted"/>
<comment type="subcellular location">
    <subcellularLocation>
        <location evidence="1">Cell membrane</location>
        <topology evidence="1">Multi-pass membrane protein</topology>
    </subcellularLocation>
</comment>
<feature type="transmembrane region" description="Helical" evidence="7">
    <location>
        <begin position="924"/>
        <end position="945"/>
    </location>
</feature>
<evidence type="ECO:0000256" key="5">
    <source>
        <dbReference type="ARBA" id="ARBA00023136"/>
    </source>
</evidence>
<keyword evidence="3 7" id="KW-0812">Transmembrane</keyword>
<feature type="transmembrane region" description="Helical" evidence="7">
    <location>
        <begin position="654"/>
        <end position="672"/>
    </location>
</feature>
<feature type="transmembrane region" description="Helical" evidence="7">
    <location>
        <begin position="424"/>
        <end position="444"/>
    </location>
</feature>